<protein>
    <submittedName>
        <fullName evidence="1">Uncharacterized protein</fullName>
    </submittedName>
</protein>
<dbReference type="EMBL" id="LAZR01005022">
    <property type="protein sequence ID" value="KKN03550.1"/>
    <property type="molecule type" value="Genomic_DNA"/>
</dbReference>
<sequence length="363" mass="40652">MNYRLATILNKEAHGSDITKVIDLNLSDPVSQFVIIHEPYNGSQIFADGHPAKCITKIELVDGSDVIYSLSGMQAQAVDWYHRKQEPLNVMLYLNNNPSIMIFNMNFGRHLWDTQLAFDPKKFVNPQLKITIDVDAGGSATDNGWLTVIAHIFDEKVVTPTGFLMHKLIKDYALGASSHEYTDLPTDYPFRKLFIAGYVPGTGIEAVFENLKLSEDNDRKIPFDHQINQVLQTIIGQTRPYREWIIGPGTTTAEYFYCTPTYWPAFGSSQWRSAVADCQIAIYGGDGGRFTEDQGAAGPNWQTLVEGWVPHGVLEFPFGMQDDPTDWYDVTKLGSLILDLLAGGGMSSSESAQIFLQQYRVYA</sequence>
<dbReference type="AlphaFoldDB" id="A0A0F9M7X8"/>
<accession>A0A0F9M7X8</accession>
<evidence type="ECO:0000313" key="1">
    <source>
        <dbReference type="EMBL" id="KKN03550.1"/>
    </source>
</evidence>
<proteinExistence type="predicted"/>
<gene>
    <name evidence="1" type="ORF">LCGC14_1106640</name>
</gene>
<name>A0A0F9M7X8_9ZZZZ</name>
<organism evidence="1">
    <name type="scientific">marine sediment metagenome</name>
    <dbReference type="NCBI Taxonomy" id="412755"/>
    <lineage>
        <taxon>unclassified sequences</taxon>
        <taxon>metagenomes</taxon>
        <taxon>ecological metagenomes</taxon>
    </lineage>
</organism>
<reference evidence="1" key="1">
    <citation type="journal article" date="2015" name="Nature">
        <title>Complex archaea that bridge the gap between prokaryotes and eukaryotes.</title>
        <authorList>
            <person name="Spang A."/>
            <person name="Saw J.H."/>
            <person name="Jorgensen S.L."/>
            <person name="Zaremba-Niedzwiedzka K."/>
            <person name="Martijn J."/>
            <person name="Lind A.E."/>
            <person name="van Eijk R."/>
            <person name="Schleper C."/>
            <person name="Guy L."/>
            <person name="Ettema T.J."/>
        </authorList>
    </citation>
    <scope>NUCLEOTIDE SEQUENCE</scope>
</reference>
<comment type="caution">
    <text evidence="1">The sequence shown here is derived from an EMBL/GenBank/DDBJ whole genome shotgun (WGS) entry which is preliminary data.</text>
</comment>